<evidence type="ECO:0000256" key="2">
    <source>
        <dbReference type="ARBA" id="ARBA00012551"/>
    </source>
</evidence>
<evidence type="ECO:0000256" key="6">
    <source>
        <dbReference type="ARBA" id="ARBA00022989"/>
    </source>
</evidence>
<comment type="subcellular location">
    <subcellularLocation>
        <location evidence="1">Membrane</location>
        <topology evidence="1">Multi-pass membrane protein</topology>
    </subcellularLocation>
</comment>
<name>A0A812V4M0_SYMPI</name>
<keyword evidence="7 9" id="KW-0238">DNA-binding</keyword>
<dbReference type="GO" id="GO:0043138">
    <property type="term" value="F:3'-5' DNA helicase activity"/>
    <property type="evidence" value="ECO:0007669"/>
    <property type="project" value="TreeGrafter"/>
</dbReference>
<dbReference type="PANTHER" id="PTHR11630">
    <property type="entry name" value="DNA REPLICATION LICENSING FACTOR MCM FAMILY MEMBER"/>
    <property type="match status" value="1"/>
</dbReference>
<dbReference type="Gene3D" id="3.40.50.300">
    <property type="entry name" value="P-loop containing nucleotide triphosphate hydrolases"/>
    <property type="match status" value="1"/>
</dbReference>
<dbReference type="InterPro" id="IPR008048">
    <property type="entry name" value="MCM5"/>
</dbReference>
<keyword evidence="4 9" id="KW-0547">Nucleotide-binding</keyword>
<dbReference type="PROSITE" id="PS50051">
    <property type="entry name" value="MCM_2"/>
    <property type="match status" value="1"/>
</dbReference>
<evidence type="ECO:0000256" key="4">
    <source>
        <dbReference type="ARBA" id="ARBA00022741"/>
    </source>
</evidence>
<dbReference type="InterPro" id="IPR031327">
    <property type="entry name" value="MCM"/>
</dbReference>
<dbReference type="GO" id="GO:0042555">
    <property type="term" value="C:MCM complex"/>
    <property type="evidence" value="ECO:0007669"/>
    <property type="project" value="InterPro"/>
</dbReference>
<keyword evidence="6 10" id="KW-1133">Transmembrane helix</keyword>
<dbReference type="PRINTS" id="PR01657">
    <property type="entry name" value="MCMFAMILY"/>
</dbReference>
<dbReference type="InterPro" id="IPR033762">
    <property type="entry name" value="MCM_OB"/>
</dbReference>
<organism evidence="12 13">
    <name type="scientific">Symbiodinium pilosum</name>
    <name type="common">Dinoflagellate</name>
    <dbReference type="NCBI Taxonomy" id="2952"/>
    <lineage>
        <taxon>Eukaryota</taxon>
        <taxon>Sar</taxon>
        <taxon>Alveolata</taxon>
        <taxon>Dinophyceae</taxon>
        <taxon>Suessiales</taxon>
        <taxon>Symbiodiniaceae</taxon>
        <taxon>Symbiodinium</taxon>
    </lineage>
</organism>
<dbReference type="GO" id="GO:0003697">
    <property type="term" value="F:single-stranded DNA binding"/>
    <property type="evidence" value="ECO:0007669"/>
    <property type="project" value="TreeGrafter"/>
</dbReference>
<dbReference type="InterPro" id="IPR003593">
    <property type="entry name" value="AAA+_ATPase"/>
</dbReference>
<feature type="transmembrane region" description="Helical" evidence="10">
    <location>
        <begin position="1035"/>
        <end position="1052"/>
    </location>
</feature>
<dbReference type="GO" id="GO:0005634">
    <property type="term" value="C:nucleus"/>
    <property type="evidence" value="ECO:0007669"/>
    <property type="project" value="InterPro"/>
</dbReference>
<feature type="transmembrane region" description="Helical" evidence="10">
    <location>
        <begin position="941"/>
        <end position="960"/>
    </location>
</feature>
<proteinExistence type="inferred from homology"/>
<evidence type="ECO:0000256" key="3">
    <source>
        <dbReference type="ARBA" id="ARBA00022692"/>
    </source>
</evidence>
<dbReference type="GO" id="GO:0000139">
    <property type="term" value="C:Golgi membrane"/>
    <property type="evidence" value="ECO:0007669"/>
    <property type="project" value="InterPro"/>
</dbReference>
<dbReference type="PANTHER" id="PTHR11630:SF42">
    <property type="entry name" value="DNA REPLICATION LICENSING FACTOR MCM5"/>
    <property type="match status" value="1"/>
</dbReference>
<dbReference type="PRINTS" id="PR01661">
    <property type="entry name" value="MCMPROTEIN5"/>
</dbReference>
<feature type="domain" description="MCM C-terminal AAA(+) ATPase" evidence="11">
    <location>
        <begin position="570"/>
        <end position="779"/>
    </location>
</feature>
<protein>
    <recommendedName>
        <fullName evidence="2">DNA helicase</fullName>
        <ecNumber evidence="2">3.6.4.12</ecNumber>
    </recommendedName>
</protein>
<evidence type="ECO:0000313" key="12">
    <source>
        <dbReference type="EMBL" id="CAE7598014.1"/>
    </source>
</evidence>
<feature type="transmembrane region" description="Helical" evidence="10">
    <location>
        <begin position="980"/>
        <end position="999"/>
    </location>
</feature>
<dbReference type="Gene3D" id="2.20.28.10">
    <property type="match status" value="1"/>
</dbReference>
<gene>
    <name evidence="12" type="primary">MCM5</name>
    <name evidence="12" type="ORF">SPIL2461_LOCUS15887</name>
</gene>
<dbReference type="SUPFAM" id="SSF50249">
    <property type="entry name" value="Nucleic acid-binding proteins"/>
    <property type="match status" value="1"/>
</dbReference>
<dbReference type="InterPro" id="IPR007271">
    <property type="entry name" value="Nuc_sug_transpt"/>
</dbReference>
<dbReference type="PROSITE" id="PS00847">
    <property type="entry name" value="MCM_1"/>
    <property type="match status" value="1"/>
</dbReference>
<feature type="transmembrane region" description="Helical" evidence="10">
    <location>
        <begin position="1072"/>
        <end position="1091"/>
    </location>
</feature>
<dbReference type="FunFam" id="3.40.50.300:FF:002469">
    <property type="entry name" value="Cell division control protein 21"/>
    <property type="match status" value="1"/>
</dbReference>
<dbReference type="InterPro" id="IPR041562">
    <property type="entry name" value="MCM_lid"/>
</dbReference>
<keyword evidence="13" id="KW-1185">Reference proteome</keyword>
<dbReference type="GO" id="GO:0006270">
    <property type="term" value="P:DNA replication initiation"/>
    <property type="evidence" value="ECO:0007669"/>
    <property type="project" value="InterPro"/>
</dbReference>
<dbReference type="InterPro" id="IPR001208">
    <property type="entry name" value="MCM_dom"/>
</dbReference>
<dbReference type="SMART" id="SM00350">
    <property type="entry name" value="MCM"/>
    <property type="match status" value="1"/>
</dbReference>
<dbReference type="GO" id="GO:0005524">
    <property type="term" value="F:ATP binding"/>
    <property type="evidence" value="ECO:0007669"/>
    <property type="project" value="UniProtKB-KW"/>
</dbReference>
<dbReference type="Pfam" id="PF17207">
    <property type="entry name" value="MCM_OB"/>
    <property type="match status" value="1"/>
</dbReference>
<keyword evidence="3 10" id="KW-0812">Transmembrane</keyword>
<evidence type="ECO:0000256" key="10">
    <source>
        <dbReference type="SAM" id="Phobius"/>
    </source>
</evidence>
<dbReference type="OrthoDB" id="10036721at2759"/>
<dbReference type="SUPFAM" id="SSF52540">
    <property type="entry name" value="P-loop containing nucleoside triphosphate hydrolases"/>
    <property type="match status" value="1"/>
</dbReference>
<dbReference type="InterPro" id="IPR027417">
    <property type="entry name" value="P-loop_NTPase"/>
</dbReference>
<evidence type="ECO:0000256" key="8">
    <source>
        <dbReference type="ARBA" id="ARBA00023136"/>
    </source>
</evidence>
<dbReference type="Gene3D" id="2.40.50.140">
    <property type="entry name" value="Nucleic acid-binding proteins"/>
    <property type="match status" value="1"/>
</dbReference>
<evidence type="ECO:0000256" key="5">
    <source>
        <dbReference type="ARBA" id="ARBA00022840"/>
    </source>
</evidence>
<dbReference type="AlphaFoldDB" id="A0A812V4M0"/>
<evidence type="ECO:0000256" key="1">
    <source>
        <dbReference type="ARBA" id="ARBA00004141"/>
    </source>
</evidence>
<dbReference type="InterPro" id="IPR012340">
    <property type="entry name" value="NA-bd_OB-fold"/>
</dbReference>
<evidence type="ECO:0000256" key="9">
    <source>
        <dbReference type="RuleBase" id="RU004070"/>
    </source>
</evidence>
<comment type="similarity">
    <text evidence="9">Belongs to the MCM family.</text>
</comment>
<keyword evidence="5 9" id="KW-0067">ATP-binding</keyword>
<dbReference type="GO" id="GO:0003688">
    <property type="term" value="F:DNA replication origin binding"/>
    <property type="evidence" value="ECO:0007669"/>
    <property type="project" value="InterPro"/>
</dbReference>
<keyword evidence="8 10" id="KW-0472">Membrane</keyword>
<evidence type="ECO:0000256" key="7">
    <source>
        <dbReference type="ARBA" id="ARBA00023125"/>
    </source>
</evidence>
<dbReference type="GO" id="GO:0017116">
    <property type="term" value="F:single-stranded DNA helicase activity"/>
    <property type="evidence" value="ECO:0007669"/>
    <property type="project" value="TreeGrafter"/>
</dbReference>
<dbReference type="Pfam" id="PF04142">
    <property type="entry name" value="Nuc_sug_transp"/>
    <property type="match status" value="1"/>
</dbReference>
<evidence type="ECO:0000313" key="13">
    <source>
        <dbReference type="Proteomes" id="UP000649617"/>
    </source>
</evidence>
<sequence>MAPPLQPGCSRLPARRGCRVVEAAVLMAAASLIIMQASGTPKAFVQPQVSVGATPAAMVMQGASPHSSAGSAALTMPSVRGSSSYALGIAGFSLLLTYAALRQQAQASTRVAQPRVVLAAMPQEIDPVRSWAPSVVVEPVPLDLPSLCPSVCAKETLMDVDVVFRDVPITVASPPRLASPTVNALTQSIPAEEMPSQRGQRARFVGRARRTSQSHRRSSKKTACRASVKLTPALTVVPQPPSFDVTRLRLKIQTGSGLLRLLLDQTGSPDGCVYKANSAGVMVSDSRYDMKRGGWSVSLSDLDSGKDGVNLATELKRRPNVVIKVCEKALQDLYREQFLTENDGSQKAPIIQLNITEDVSLDSKDLSTRPKMIRELRHDQVEKLVIIQGIVVSVTNPRSKVRKVVLRCSNCENVEEVYVEGGFTAAHVPAACKGNALRAGNLERCPPNSFVADASLSEYASDQRVRLQELPEHVPVGEMPRSIDLCAQMSDVDLCTPGTRLTCIGVFNASEKAVGDKLTRGRNQGTNTVKYSYVQVLGLQRAQGNRSQGALEISAEEEERFDQLAKDPGIREKIFESIAPAICATEKDVINDVKRAVACLLFGGSRKYLPSGNRLRGDVNVLLLGDPGTAKSQILKFAGQAAPISVYTSGKGSSAAGLTAAIVKDRSGFTVEGGAMVLADGGIVCIDEFDKMDAKDRVAIHEAMEQQTISISKAGITTMLNTRCSVLAAANPRFGSYDDLAGSADQMDFETTILTRFDMMFLVKDVRDAEKDYTLAKHLISLHNEGQQEERKAPFSVQELRKYIAYCRSKCSPRLKPEAKEVLVNHYITIRKAMKSEQAAVPITVRQMEAIIRISESLAKMELKQDADISHVEEALRMFTVSTLDSANKDRNSGGFDALGEDEQKALHEAEEASRVFHTDGFGLQPLLSKQLLPRGHVPQVFLLSSNFSKIIMSFFILMFGSSREQITDMIRNWSLRDSVLKAGLPAILFAMQGWLLQVGQAHIDSLSFNLLNQTKTLSAALMCYLLLGKRQSRIQCFALILLFISALLLGMKGCASFKAHTRRDTADSFVFGILPVVVAALSSGLTAAITQRTLKGTAGRNSWLYSMELSMWGSACLLAGAGLSRF</sequence>
<dbReference type="GO" id="GO:0000727">
    <property type="term" value="P:double-strand break repair via break-induced replication"/>
    <property type="evidence" value="ECO:0007669"/>
    <property type="project" value="TreeGrafter"/>
</dbReference>
<dbReference type="SMART" id="SM00382">
    <property type="entry name" value="AAA"/>
    <property type="match status" value="1"/>
</dbReference>
<dbReference type="Proteomes" id="UP000649617">
    <property type="component" value="Unassembled WGS sequence"/>
</dbReference>
<comment type="caution">
    <text evidence="12">The sequence shown here is derived from an EMBL/GenBank/DDBJ whole genome shotgun (WGS) entry which is preliminary data.</text>
</comment>
<dbReference type="EMBL" id="CAJNIZ010040047">
    <property type="protein sequence ID" value="CAE7598014.1"/>
    <property type="molecule type" value="Genomic_DNA"/>
</dbReference>
<reference evidence="12" key="1">
    <citation type="submission" date="2021-02" db="EMBL/GenBank/DDBJ databases">
        <authorList>
            <person name="Dougan E. K."/>
            <person name="Rhodes N."/>
            <person name="Thang M."/>
            <person name="Chan C."/>
        </authorList>
    </citation>
    <scope>NUCLEOTIDE SEQUENCE</scope>
</reference>
<evidence type="ECO:0000259" key="11">
    <source>
        <dbReference type="PROSITE" id="PS50051"/>
    </source>
</evidence>
<dbReference type="EC" id="3.6.4.12" evidence="2"/>
<dbReference type="Pfam" id="PF17855">
    <property type="entry name" value="MCM_lid"/>
    <property type="match status" value="1"/>
</dbReference>
<dbReference type="GO" id="GO:0015165">
    <property type="term" value="F:pyrimidine nucleotide-sugar transmembrane transporter activity"/>
    <property type="evidence" value="ECO:0007669"/>
    <property type="project" value="InterPro"/>
</dbReference>
<feature type="transmembrane region" description="Helical" evidence="10">
    <location>
        <begin position="1103"/>
        <end position="1124"/>
    </location>
</feature>
<dbReference type="Pfam" id="PF00493">
    <property type="entry name" value="MCM"/>
    <property type="match status" value="1"/>
</dbReference>
<dbReference type="InterPro" id="IPR018525">
    <property type="entry name" value="MCM_CS"/>
</dbReference>
<accession>A0A812V4M0</accession>